<feature type="region of interest" description="Disordered" evidence="1">
    <location>
        <begin position="164"/>
        <end position="184"/>
    </location>
</feature>
<dbReference type="Proteomes" id="UP001320898">
    <property type="component" value="Unassembled WGS sequence"/>
</dbReference>
<feature type="domain" description="DUF6456" evidence="2">
    <location>
        <begin position="115"/>
        <end position="251"/>
    </location>
</feature>
<accession>A0AAW5QW68</accession>
<evidence type="ECO:0000313" key="4">
    <source>
        <dbReference type="Proteomes" id="UP001320898"/>
    </source>
</evidence>
<gene>
    <name evidence="3" type="ORF">MUB46_05175</name>
</gene>
<reference evidence="3 4" key="1">
    <citation type="submission" date="2022-04" db="EMBL/GenBank/DDBJ databases">
        <authorList>
            <person name="Ye Y.-Q."/>
            <person name="Du Z.-J."/>
        </authorList>
    </citation>
    <scope>NUCLEOTIDE SEQUENCE [LARGE SCALE GENOMIC DNA]</scope>
    <source>
        <strain evidence="3 4">A6E488</strain>
    </source>
</reference>
<dbReference type="AlphaFoldDB" id="A0AAW5QW68"/>
<name>A0AAW5QW68_9HYPH</name>
<evidence type="ECO:0000313" key="3">
    <source>
        <dbReference type="EMBL" id="MCT8971247.1"/>
    </source>
</evidence>
<evidence type="ECO:0000256" key="1">
    <source>
        <dbReference type="SAM" id="MobiDB-lite"/>
    </source>
</evidence>
<evidence type="ECO:0000259" key="2">
    <source>
        <dbReference type="Pfam" id="PF20057"/>
    </source>
</evidence>
<proteinExistence type="predicted"/>
<dbReference type="RefSeq" id="WP_261614814.1">
    <property type="nucleotide sequence ID" value="NZ_JALIDZ010000002.1"/>
</dbReference>
<dbReference type="InterPro" id="IPR045599">
    <property type="entry name" value="DUF6456"/>
</dbReference>
<sequence length="285" mass="31388">MRRTLNWRQEESAARILSALARNGRRLEPAGDVAGRYELRAPEETAPRIVADRALVDLMLARDWLEPAGSARIASEAGLAWLRRHKSGGTPWRGQHLATDTVDVEMPGGERATVTVAVNESPLAWLRRRRGADGRPLVTETQFAAGERLRADFERGRLNPRVTADWTRPSAGKRHRRGGGGPADVTDAALDARQRVEVVLRALGPDLGALLIDVCCFLTGLEDAERKRGWPRRSAKVVLGIALDRLAAHYGLSETARGPDRARKILHWGDEDYRPRIGSAAETPS</sequence>
<protein>
    <submittedName>
        <fullName evidence="3">DUF6456 domain-containing protein</fullName>
    </submittedName>
</protein>
<keyword evidence="4" id="KW-1185">Reference proteome</keyword>
<dbReference type="EMBL" id="JALIDZ010000002">
    <property type="protein sequence ID" value="MCT8971247.1"/>
    <property type="molecule type" value="Genomic_DNA"/>
</dbReference>
<organism evidence="3 4">
    <name type="scientific">Microbaculum marinisediminis</name>
    <dbReference type="NCBI Taxonomy" id="2931392"/>
    <lineage>
        <taxon>Bacteria</taxon>
        <taxon>Pseudomonadati</taxon>
        <taxon>Pseudomonadota</taxon>
        <taxon>Alphaproteobacteria</taxon>
        <taxon>Hyphomicrobiales</taxon>
        <taxon>Tepidamorphaceae</taxon>
        <taxon>Microbaculum</taxon>
    </lineage>
</organism>
<dbReference type="Pfam" id="PF20057">
    <property type="entry name" value="DUF6456"/>
    <property type="match status" value="1"/>
</dbReference>
<comment type="caution">
    <text evidence="3">The sequence shown here is derived from an EMBL/GenBank/DDBJ whole genome shotgun (WGS) entry which is preliminary data.</text>
</comment>